<dbReference type="GO" id="GO:0033765">
    <property type="term" value="F:steroid dehydrogenase activity, acting on the CH-CH group of donors"/>
    <property type="evidence" value="ECO:0007669"/>
    <property type="project" value="UniProtKB-ARBA"/>
</dbReference>
<dbReference type="RefSeq" id="WP_103265610.1">
    <property type="nucleotide sequence ID" value="NZ_CABMLE010000013.1"/>
</dbReference>
<dbReference type="GO" id="GO:0008202">
    <property type="term" value="P:steroid metabolic process"/>
    <property type="evidence" value="ECO:0007669"/>
    <property type="project" value="UniProtKB-ARBA"/>
</dbReference>
<organism evidence="6 7">
    <name type="scientific">Enteroscipio rubneri</name>
    <dbReference type="NCBI Taxonomy" id="2070686"/>
    <lineage>
        <taxon>Bacteria</taxon>
        <taxon>Bacillati</taxon>
        <taxon>Actinomycetota</taxon>
        <taxon>Coriobacteriia</taxon>
        <taxon>Eggerthellales</taxon>
        <taxon>Eggerthellaceae</taxon>
        <taxon>Enteroscipio</taxon>
    </lineage>
</organism>
<dbReference type="PROSITE" id="PS51318">
    <property type="entry name" value="TAT"/>
    <property type="match status" value="1"/>
</dbReference>
<comment type="cofactor">
    <cofactor evidence="1">
        <name>FAD</name>
        <dbReference type="ChEBI" id="CHEBI:57692"/>
    </cofactor>
</comment>
<dbReference type="SUPFAM" id="SSF56425">
    <property type="entry name" value="Succinate dehydrogenase/fumarate reductase flavoprotein, catalytic domain"/>
    <property type="match status" value="1"/>
</dbReference>
<keyword evidence="4" id="KW-0560">Oxidoreductase</keyword>
<evidence type="ECO:0000256" key="2">
    <source>
        <dbReference type="ARBA" id="ARBA00022630"/>
    </source>
</evidence>
<evidence type="ECO:0000256" key="4">
    <source>
        <dbReference type="ARBA" id="ARBA00023002"/>
    </source>
</evidence>
<dbReference type="Gene3D" id="3.50.50.60">
    <property type="entry name" value="FAD/NAD(P)-binding domain"/>
    <property type="match status" value="1"/>
</dbReference>
<reference evidence="7" key="1">
    <citation type="submission" date="2018-01" db="EMBL/GenBank/DDBJ databases">
        <title>Rubneribacter badeniensis gen. nov., sp. nov., and Colonibacter rubneri, gen. nov., sp. nov., WGS of new members of the Eggerthellaceae.</title>
        <authorList>
            <person name="Danylec N."/>
            <person name="Stoll D.A."/>
            <person name="Doetsch A."/>
            <person name="Kulling S.E."/>
            <person name="Huch M."/>
        </authorList>
    </citation>
    <scope>NUCLEOTIDE SEQUENCE [LARGE SCALE GENOMIC DNA]</scope>
    <source>
        <strain evidence="7">ResAG-96</strain>
    </source>
</reference>
<dbReference type="PANTHER" id="PTHR43400">
    <property type="entry name" value="FUMARATE REDUCTASE"/>
    <property type="match status" value="1"/>
</dbReference>
<dbReference type="InterPro" id="IPR006311">
    <property type="entry name" value="TAT_signal"/>
</dbReference>
<gene>
    <name evidence="6" type="ORF">C2L71_09955</name>
</gene>
<keyword evidence="2" id="KW-0285">Flavoprotein</keyword>
<dbReference type="PRINTS" id="PR00411">
    <property type="entry name" value="PNDRDTASEI"/>
</dbReference>
<evidence type="ECO:0000313" key="6">
    <source>
        <dbReference type="EMBL" id="PNV67103.1"/>
    </source>
</evidence>
<sequence length="516" mass="54119">MVAQHSGKGLSRRSFIAAAGLGTAGILGAGALSACAPTSESSAGGNTWDQETDVVVVGSGAAGVAAAVTALESGAEVIMLEKEEMIGGATSATVQYCAPGSSLGIAQNFPDVEDSADLMFEHAMNVSGNTADPALVRIWCDNASDAIDWMVEHGCEFKEKLKLSEGRQGQGKYIAKTAGELTTKLVPIVQEQGKLLSKCAFEELVVDDSGRVVGLVYRDGDDAKRIKARKAVILCTGPWSNDETMVPRHMNPLPETPKAAGETFASMGMPYGPFTGEAVRAAQRIGANVRHMEYLMSEPCYSTAELMEQGVAVAGITRTVNQVLVSSEGARFTDEGAARGAVANDVLALPDNVFYPILDGHIVPDQVNPAPEVLDKWIEGGFVVKGDTVEEMAANAEQTFGIPQATLVETIKRYNAGCAAGADEFGKDPHFLSPIDTPPFYAGPVETCIMLYTHGGLDADENARVKDVDGNVIPGLYAAGMCTGGQFGQDTVSGDWQISSVVFGRIAGRNAVAETA</sequence>
<comment type="caution">
    <text evidence="6">The sequence shown here is derived from an EMBL/GenBank/DDBJ whole genome shotgun (WGS) entry which is preliminary data.</text>
</comment>
<dbReference type="InterPro" id="IPR027477">
    <property type="entry name" value="Succ_DH/fumarate_Rdtase_cat_sf"/>
</dbReference>
<feature type="domain" description="FAD-dependent oxidoreductase 2 FAD-binding" evidence="5">
    <location>
        <begin position="53"/>
        <end position="487"/>
    </location>
</feature>
<dbReference type="Pfam" id="PF00890">
    <property type="entry name" value="FAD_binding_2"/>
    <property type="match status" value="1"/>
</dbReference>
<dbReference type="InterPro" id="IPR003953">
    <property type="entry name" value="FAD-dep_OxRdtase_2_FAD-bd"/>
</dbReference>
<dbReference type="AlphaFoldDB" id="A0A2K2U9V6"/>
<dbReference type="SUPFAM" id="SSF51905">
    <property type="entry name" value="FAD/NAD(P)-binding domain"/>
    <property type="match status" value="1"/>
</dbReference>
<dbReference type="Gene3D" id="3.90.700.10">
    <property type="entry name" value="Succinate dehydrogenase/fumarate reductase flavoprotein, catalytic domain"/>
    <property type="match status" value="1"/>
</dbReference>
<name>A0A2K2U9V6_9ACTN</name>
<protein>
    <recommendedName>
        <fullName evidence="5">FAD-dependent oxidoreductase 2 FAD-binding domain-containing protein</fullName>
    </recommendedName>
</protein>
<evidence type="ECO:0000256" key="3">
    <source>
        <dbReference type="ARBA" id="ARBA00022827"/>
    </source>
</evidence>
<keyword evidence="7" id="KW-1185">Reference proteome</keyword>
<dbReference type="PANTHER" id="PTHR43400:SF10">
    <property type="entry name" value="3-OXOSTEROID 1-DEHYDROGENASE"/>
    <property type="match status" value="1"/>
</dbReference>
<dbReference type="InterPro" id="IPR050315">
    <property type="entry name" value="FAD-oxidoreductase_2"/>
</dbReference>
<evidence type="ECO:0000259" key="5">
    <source>
        <dbReference type="Pfam" id="PF00890"/>
    </source>
</evidence>
<evidence type="ECO:0000256" key="1">
    <source>
        <dbReference type="ARBA" id="ARBA00001974"/>
    </source>
</evidence>
<accession>A0A2K2U9V6</accession>
<keyword evidence="3" id="KW-0274">FAD</keyword>
<dbReference type="Proteomes" id="UP000236197">
    <property type="component" value="Unassembled WGS sequence"/>
</dbReference>
<proteinExistence type="predicted"/>
<dbReference type="InterPro" id="IPR036188">
    <property type="entry name" value="FAD/NAD-bd_sf"/>
</dbReference>
<dbReference type="OrthoDB" id="9813348at2"/>
<dbReference type="EMBL" id="PPEK01000013">
    <property type="protein sequence ID" value="PNV67103.1"/>
    <property type="molecule type" value="Genomic_DNA"/>
</dbReference>
<evidence type="ECO:0000313" key="7">
    <source>
        <dbReference type="Proteomes" id="UP000236197"/>
    </source>
</evidence>